<gene>
    <name evidence="2" type="ORF">S03H2_58975</name>
</gene>
<comment type="caution">
    <text evidence="2">The sequence shown here is derived from an EMBL/GenBank/DDBJ whole genome shotgun (WGS) entry which is preliminary data.</text>
</comment>
<evidence type="ECO:0000313" key="2">
    <source>
        <dbReference type="EMBL" id="GAH78696.1"/>
    </source>
</evidence>
<protein>
    <recommendedName>
        <fullName evidence="1">Bacteriophage/plasmid primase P4 C-terminal domain-containing protein</fullName>
    </recommendedName>
</protein>
<feature type="domain" description="Bacteriophage/plasmid primase P4 C-terminal" evidence="1">
    <location>
        <begin position="85"/>
        <end position="148"/>
    </location>
</feature>
<dbReference type="Pfam" id="PF08706">
    <property type="entry name" value="D5_N"/>
    <property type="match status" value="1"/>
</dbReference>
<sequence length="203" mass="24347">MFKPALLATFFEICYRVITIRPEIAVKNDKGDMWYFREEVECYVSNAETYFSTYIRRIWDDDFRDTFTVQTWPPLIYETYIDREDFVLDPKYIPVENGLLELYQDEDGVWNYTLVENNPDLYVTERIPIVYDSNAKAPLFLKFLDELLPQQHKEQKWIQQYAGYSTWRKWLFDKVILMLGEGDNGKSTLLEIIRELIGKRNTT</sequence>
<organism evidence="2">
    <name type="scientific">marine sediment metagenome</name>
    <dbReference type="NCBI Taxonomy" id="412755"/>
    <lineage>
        <taxon>unclassified sequences</taxon>
        <taxon>metagenomes</taxon>
        <taxon>ecological metagenomes</taxon>
    </lineage>
</organism>
<evidence type="ECO:0000259" key="1">
    <source>
        <dbReference type="Pfam" id="PF08706"/>
    </source>
</evidence>
<dbReference type="AlphaFoldDB" id="X1I8F4"/>
<reference evidence="2" key="1">
    <citation type="journal article" date="2014" name="Front. Microbiol.">
        <title>High frequency of phylogenetically diverse reductive dehalogenase-homologous genes in deep subseafloor sedimentary metagenomes.</title>
        <authorList>
            <person name="Kawai M."/>
            <person name="Futagami T."/>
            <person name="Toyoda A."/>
            <person name="Takaki Y."/>
            <person name="Nishi S."/>
            <person name="Hori S."/>
            <person name="Arai W."/>
            <person name="Tsubouchi T."/>
            <person name="Morono Y."/>
            <person name="Uchiyama I."/>
            <person name="Ito T."/>
            <person name="Fujiyama A."/>
            <person name="Inagaki F."/>
            <person name="Takami H."/>
        </authorList>
    </citation>
    <scope>NUCLEOTIDE SEQUENCE</scope>
    <source>
        <strain evidence="2">Expedition CK06-06</strain>
    </source>
</reference>
<dbReference type="InterPro" id="IPR014818">
    <property type="entry name" value="Phage/plasmid_primase_P4_C"/>
</dbReference>
<accession>X1I8F4</accession>
<feature type="non-terminal residue" evidence="2">
    <location>
        <position position="203"/>
    </location>
</feature>
<proteinExistence type="predicted"/>
<dbReference type="EMBL" id="BARU01037897">
    <property type="protein sequence ID" value="GAH78696.1"/>
    <property type="molecule type" value="Genomic_DNA"/>
</dbReference>
<name>X1I8F4_9ZZZZ</name>